<gene>
    <name evidence="2" type="ORF">SO694_00002859</name>
</gene>
<proteinExistence type="predicted"/>
<reference evidence="2 3" key="1">
    <citation type="submission" date="2024-03" db="EMBL/GenBank/DDBJ databases">
        <title>Aureococcus anophagefferens CCMP1851 and Kratosvirus quantuckense: Draft genome of a second virus-susceptible host strain in the model system.</title>
        <authorList>
            <person name="Chase E."/>
            <person name="Truchon A.R."/>
            <person name="Schepens W."/>
            <person name="Wilhelm S.W."/>
        </authorList>
    </citation>
    <scope>NUCLEOTIDE SEQUENCE [LARGE SCALE GENOMIC DNA]</scope>
    <source>
        <strain evidence="2 3">CCMP1851</strain>
    </source>
</reference>
<protein>
    <submittedName>
        <fullName evidence="2">Uncharacterized protein</fullName>
    </submittedName>
</protein>
<evidence type="ECO:0000313" key="2">
    <source>
        <dbReference type="EMBL" id="KAK7253881.1"/>
    </source>
</evidence>
<accession>A0ABR1GCS4</accession>
<sequence length="127" mass="14016">MGEDDARFEAGPSPEAWTTGLLDHGDGVGSGAVERPSLGLRPRVLAGLRDAGAVVELESRLRAWLVHANGGDERLVLSRVPFQAPARRGRADLGRQRAGPRRRRRLRVARRRRPVRAAAVALARRFW</sequence>
<evidence type="ECO:0000313" key="3">
    <source>
        <dbReference type="Proteomes" id="UP001363151"/>
    </source>
</evidence>
<keyword evidence="3" id="KW-1185">Reference proteome</keyword>
<dbReference type="Proteomes" id="UP001363151">
    <property type="component" value="Unassembled WGS sequence"/>
</dbReference>
<feature type="region of interest" description="Disordered" evidence="1">
    <location>
        <begin position="1"/>
        <end position="35"/>
    </location>
</feature>
<evidence type="ECO:0000256" key="1">
    <source>
        <dbReference type="SAM" id="MobiDB-lite"/>
    </source>
</evidence>
<organism evidence="2 3">
    <name type="scientific">Aureococcus anophagefferens</name>
    <name type="common">Harmful bloom alga</name>
    <dbReference type="NCBI Taxonomy" id="44056"/>
    <lineage>
        <taxon>Eukaryota</taxon>
        <taxon>Sar</taxon>
        <taxon>Stramenopiles</taxon>
        <taxon>Ochrophyta</taxon>
        <taxon>Pelagophyceae</taxon>
        <taxon>Pelagomonadales</taxon>
        <taxon>Pelagomonadaceae</taxon>
        <taxon>Aureococcus</taxon>
    </lineage>
</organism>
<comment type="caution">
    <text evidence="2">The sequence shown here is derived from an EMBL/GenBank/DDBJ whole genome shotgun (WGS) entry which is preliminary data.</text>
</comment>
<name>A0ABR1GCS4_AURAN</name>
<dbReference type="EMBL" id="JBBJCI010000034">
    <property type="protein sequence ID" value="KAK7253881.1"/>
    <property type="molecule type" value="Genomic_DNA"/>
</dbReference>